<dbReference type="SUPFAM" id="SSF56112">
    <property type="entry name" value="Protein kinase-like (PK-like)"/>
    <property type="match status" value="1"/>
</dbReference>
<dbReference type="InterPro" id="IPR011009">
    <property type="entry name" value="Kinase-like_dom_sf"/>
</dbReference>
<comment type="caution">
    <text evidence="2">The sequence shown here is derived from an EMBL/GenBank/DDBJ whole genome shotgun (WGS) entry which is preliminary data.</text>
</comment>
<name>A0A8J3C9S9_9PSEU</name>
<dbReference type="PANTHER" id="PTHR45890:SF1">
    <property type="entry name" value="AARF DOMAIN CONTAINING KINASE 2"/>
    <property type="match status" value="1"/>
</dbReference>
<dbReference type="InterPro" id="IPR004147">
    <property type="entry name" value="ABC1_dom"/>
</dbReference>
<dbReference type="EMBL" id="BMMK01000016">
    <property type="protein sequence ID" value="GGM62336.1"/>
    <property type="molecule type" value="Genomic_DNA"/>
</dbReference>
<dbReference type="SMART" id="SM00220">
    <property type="entry name" value="S_TKc"/>
    <property type="match status" value="1"/>
</dbReference>
<dbReference type="InterPro" id="IPR000719">
    <property type="entry name" value="Prot_kinase_dom"/>
</dbReference>
<keyword evidence="3" id="KW-1185">Reference proteome</keyword>
<reference evidence="2" key="2">
    <citation type="submission" date="2020-09" db="EMBL/GenBank/DDBJ databases">
        <authorList>
            <person name="Sun Q."/>
            <person name="Zhou Y."/>
        </authorList>
    </citation>
    <scope>NUCLEOTIDE SEQUENCE</scope>
    <source>
        <strain evidence="2">CGMCC 4.5737</strain>
    </source>
</reference>
<gene>
    <name evidence="2" type="ORF">GCM10012275_36340</name>
</gene>
<dbReference type="CDD" id="cd05121">
    <property type="entry name" value="ABC1_ADCK3-like"/>
    <property type="match status" value="1"/>
</dbReference>
<organism evidence="2 3">
    <name type="scientific">Longimycelium tulufanense</name>
    <dbReference type="NCBI Taxonomy" id="907463"/>
    <lineage>
        <taxon>Bacteria</taxon>
        <taxon>Bacillati</taxon>
        <taxon>Actinomycetota</taxon>
        <taxon>Actinomycetes</taxon>
        <taxon>Pseudonocardiales</taxon>
        <taxon>Pseudonocardiaceae</taxon>
        <taxon>Longimycelium</taxon>
    </lineage>
</organism>
<proteinExistence type="predicted"/>
<dbReference type="Gene3D" id="1.10.510.10">
    <property type="entry name" value="Transferase(Phosphotransferase) domain 1"/>
    <property type="match status" value="1"/>
</dbReference>
<dbReference type="PANTHER" id="PTHR45890">
    <property type="entry name" value="AARF DOMAIN CONTAINING KINASE 2 (PREDICTED)"/>
    <property type="match status" value="1"/>
</dbReference>
<dbReference type="Proteomes" id="UP000637578">
    <property type="component" value="Unassembled WGS sequence"/>
</dbReference>
<dbReference type="PROSITE" id="PS50011">
    <property type="entry name" value="PROTEIN_KINASE_DOM"/>
    <property type="match status" value="1"/>
</dbReference>
<dbReference type="AlphaFoldDB" id="A0A8J3C9S9"/>
<protein>
    <recommendedName>
        <fullName evidence="1">Protein kinase domain-containing protein</fullName>
    </recommendedName>
</protein>
<feature type="domain" description="Protein kinase" evidence="1">
    <location>
        <begin position="118"/>
        <end position="427"/>
    </location>
</feature>
<dbReference type="InterPro" id="IPR052402">
    <property type="entry name" value="ADCK_kinase"/>
</dbReference>
<dbReference type="GO" id="GO:0004672">
    <property type="term" value="F:protein kinase activity"/>
    <property type="evidence" value="ECO:0007669"/>
    <property type="project" value="InterPro"/>
</dbReference>
<dbReference type="Pfam" id="PF03109">
    <property type="entry name" value="ABC1"/>
    <property type="match status" value="1"/>
</dbReference>
<evidence type="ECO:0000313" key="2">
    <source>
        <dbReference type="EMBL" id="GGM62336.1"/>
    </source>
</evidence>
<dbReference type="RefSeq" id="WP_189059190.1">
    <property type="nucleotide sequence ID" value="NZ_BMMK01000016.1"/>
</dbReference>
<evidence type="ECO:0000313" key="3">
    <source>
        <dbReference type="Proteomes" id="UP000637578"/>
    </source>
</evidence>
<evidence type="ECO:0000259" key="1">
    <source>
        <dbReference type="PROSITE" id="PS50011"/>
    </source>
</evidence>
<dbReference type="GO" id="GO:0005524">
    <property type="term" value="F:ATP binding"/>
    <property type="evidence" value="ECO:0007669"/>
    <property type="project" value="InterPro"/>
</dbReference>
<accession>A0A8J3C9S9</accession>
<reference evidence="2" key="1">
    <citation type="journal article" date="2014" name="Int. J. Syst. Evol. Microbiol.">
        <title>Complete genome sequence of Corynebacterium casei LMG S-19264T (=DSM 44701T), isolated from a smear-ripened cheese.</title>
        <authorList>
            <consortium name="US DOE Joint Genome Institute (JGI-PGF)"/>
            <person name="Walter F."/>
            <person name="Albersmeier A."/>
            <person name="Kalinowski J."/>
            <person name="Ruckert C."/>
        </authorList>
    </citation>
    <scope>NUCLEOTIDE SEQUENCE</scope>
    <source>
        <strain evidence="2">CGMCC 4.5737</strain>
    </source>
</reference>
<sequence length="427" mass="46174">MPVDDPETAPAPAWPRLLGRAGALLTTTGRHLVAATVATARRRNGQRGALRDRLPGLFMDLGPTFVKGGQLLSTRRDLLPRSWCEALGVLHDHVAPMTVAETELALATAYPTGWPFGSFEWRAVASGSIACVHRAVLRDGREVAVKLRRPGIRGRMLADLALLQSGARLVQRLPRLRRVPVTRIVAQVGGAVVRQLDLVREAESLAGLRANLTAVPSFRVPAPVPAACGPGALVMEFVPGLRRFGRHELDPTTRKELVRNVLRGVYRMLFLDGLVHCDMHPGNLYLTPSGEVVLLDAGFVVALPDSVRRLFAEFFLNMALGRGDECGEVVLRSADDIPADADVERFRREIADLVGSVSGASAGQFQLAPFAARLFDLQRGCGVAAAPEFVFPLMSLLVLEGMVNDFDADVNFQAEAVPVLLTALRSV</sequence>